<accession>A0A6V7PZ53</accession>
<sequence length="116" mass="13060">MKEIIPSSSQFPPVAFFFLPGLAKSQSKFTNDVSDGLEEAGRLRTGCVDHSYIRGGDVKGDPNKMKEIVIAGRAIIETRKKWEGKVQQEELPRKRKRRDESLLNRERRGSTLGSEA</sequence>
<organism evidence="2">
    <name type="scientific">Ananas comosus var. bracteatus</name>
    <name type="common">red pineapple</name>
    <dbReference type="NCBI Taxonomy" id="296719"/>
    <lineage>
        <taxon>Eukaryota</taxon>
        <taxon>Viridiplantae</taxon>
        <taxon>Streptophyta</taxon>
        <taxon>Embryophyta</taxon>
        <taxon>Tracheophyta</taxon>
        <taxon>Spermatophyta</taxon>
        <taxon>Magnoliopsida</taxon>
        <taxon>Liliopsida</taxon>
        <taxon>Poales</taxon>
        <taxon>Bromeliaceae</taxon>
        <taxon>Bromelioideae</taxon>
        <taxon>Ananas</taxon>
    </lineage>
</organism>
<evidence type="ECO:0000256" key="1">
    <source>
        <dbReference type="SAM" id="MobiDB-lite"/>
    </source>
</evidence>
<evidence type="ECO:0000313" key="2">
    <source>
        <dbReference type="EMBL" id="CAD1835926.1"/>
    </source>
</evidence>
<name>A0A6V7PZ53_ANACO</name>
<reference evidence="2" key="1">
    <citation type="submission" date="2020-07" db="EMBL/GenBank/DDBJ databases">
        <authorList>
            <person name="Lin J."/>
        </authorList>
    </citation>
    <scope>NUCLEOTIDE SEQUENCE</scope>
</reference>
<gene>
    <name evidence="2" type="ORF">CB5_LOCUS19137</name>
</gene>
<proteinExistence type="predicted"/>
<dbReference type="EMBL" id="LR862153">
    <property type="protein sequence ID" value="CAD1835926.1"/>
    <property type="molecule type" value="Genomic_DNA"/>
</dbReference>
<feature type="compositionally biased region" description="Basic and acidic residues" evidence="1">
    <location>
        <begin position="82"/>
        <end position="109"/>
    </location>
</feature>
<feature type="region of interest" description="Disordered" evidence="1">
    <location>
        <begin position="82"/>
        <end position="116"/>
    </location>
</feature>
<protein>
    <submittedName>
        <fullName evidence="2">Uncharacterized protein</fullName>
    </submittedName>
</protein>
<dbReference type="AlphaFoldDB" id="A0A6V7PZ53"/>